<keyword evidence="2" id="KW-0346">Stress response</keyword>
<keyword evidence="3" id="KW-1185">Reference proteome</keyword>
<gene>
    <name evidence="2" type="ORF">RFI_19658</name>
</gene>
<evidence type="ECO:0000313" key="2">
    <source>
        <dbReference type="EMBL" id="ETO17662.1"/>
    </source>
</evidence>
<evidence type="ECO:0000313" key="3">
    <source>
        <dbReference type="Proteomes" id="UP000023152"/>
    </source>
</evidence>
<feature type="compositionally biased region" description="Low complexity" evidence="1">
    <location>
        <begin position="208"/>
        <end position="238"/>
    </location>
</feature>
<dbReference type="Proteomes" id="UP000023152">
    <property type="component" value="Unassembled WGS sequence"/>
</dbReference>
<accession>X6MW22</accession>
<feature type="region of interest" description="Disordered" evidence="1">
    <location>
        <begin position="327"/>
        <end position="401"/>
    </location>
</feature>
<dbReference type="AlphaFoldDB" id="X6MW22"/>
<feature type="compositionally biased region" description="Basic residues" evidence="1">
    <location>
        <begin position="367"/>
        <end position="380"/>
    </location>
</feature>
<proteinExistence type="predicted"/>
<feature type="compositionally biased region" description="Polar residues" evidence="1">
    <location>
        <begin position="177"/>
        <end position="192"/>
    </location>
</feature>
<sequence>MELFRIPGNVAKNDNINGLPVLVSHSALPLFDASESPRPTATLLHAGNGSGSSSLVATSMCNDEAKKGQMWTRNEINSNGLSYQMAPAMQNALVVLYPMTPSLDSERHVVSYNPYHYPPVLIPSPLSPLSPLHHLHALQYLPAQQHQHASKPLIVVPTAPSMFANVQRSNPAQMSVSLGASCNANPQDNSCKTADKRDESGQFTTIDNSNNNNNNNNNKNNKNNKNNNNNNNNCNSNLNRIRPIPTSISDIEMAAALLSSFSSETTAMTGTTLGCNSGETVMDVTNQEKSNAIRPNKCGQTCPVTTLGSNSQAILFNLPSLSSPTDHYNPANFPIRHSTPTSHPGPIHHRNRTRSQSRSQSQSRSHSYSRSRSRSRSHSHVKNEDENAMNEMTSPVVQKRS</sequence>
<reference evidence="2 3" key="1">
    <citation type="journal article" date="2013" name="Curr. Biol.">
        <title>The Genome of the Foraminiferan Reticulomyxa filosa.</title>
        <authorList>
            <person name="Glockner G."/>
            <person name="Hulsmann N."/>
            <person name="Schleicher M."/>
            <person name="Noegel A.A."/>
            <person name="Eichinger L."/>
            <person name="Gallinger C."/>
            <person name="Pawlowski J."/>
            <person name="Sierra R."/>
            <person name="Euteneuer U."/>
            <person name="Pillet L."/>
            <person name="Moustafa A."/>
            <person name="Platzer M."/>
            <person name="Groth M."/>
            <person name="Szafranski K."/>
            <person name="Schliwa M."/>
        </authorList>
    </citation>
    <scope>NUCLEOTIDE SEQUENCE [LARGE SCALE GENOMIC DNA]</scope>
</reference>
<comment type="caution">
    <text evidence="2">The sequence shown here is derived from an EMBL/GenBank/DDBJ whole genome shotgun (WGS) entry which is preliminary data.</text>
</comment>
<feature type="compositionally biased region" description="Polar residues" evidence="1">
    <location>
        <begin position="390"/>
        <end position="401"/>
    </location>
</feature>
<feature type="compositionally biased region" description="Basic residues" evidence="1">
    <location>
        <begin position="346"/>
        <end position="355"/>
    </location>
</feature>
<dbReference type="EMBL" id="ASPP01016213">
    <property type="protein sequence ID" value="ETO17662.1"/>
    <property type="molecule type" value="Genomic_DNA"/>
</dbReference>
<organism evidence="2 3">
    <name type="scientific">Reticulomyxa filosa</name>
    <dbReference type="NCBI Taxonomy" id="46433"/>
    <lineage>
        <taxon>Eukaryota</taxon>
        <taxon>Sar</taxon>
        <taxon>Rhizaria</taxon>
        <taxon>Retaria</taxon>
        <taxon>Foraminifera</taxon>
        <taxon>Monothalamids</taxon>
        <taxon>Reticulomyxidae</taxon>
        <taxon>Reticulomyxa</taxon>
    </lineage>
</organism>
<protein>
    <submittedName>
        <fullName evidence="2">Heat shock factor-type DNA-binding domain-containing protein</fullName>
    </submittedName>
</protein>
<dbReference type="GO" id="GO:0003677">
    <property type="term" value="F:DNA binding"/>
    <property type="evidence" value="ECO:0007669"/>
    <property type="project" value="UniProtKB-KW"/>
</dbReference>
<keyword evidence="2" id="KW-0238">DNA-binding</keyword>
<feature type="compositionally biased region" description="Low complexity" evidence="1">
    <location>
        <begin position="356"/>
        <end position="366"/>
    </location>
</feature>
<feature type="region of interest" description="Disordered" evidence="1">
    <location>
        <begin position="177"/>
        <end position="238"/>
    </location>
</feature>
<name>X6MW22_RETFI</name>
<evidence type="ECO:0000256" key="1">
    <source>
        <dbReference type="SAM" id="MobiDB-lite"/>
    </source>
</evidence>